<reference evidence="2 3" key="1">
    <citation type="submission" date="2024-02" db="EMBL/GenBank/DDBJ databases">
        <authorList>
            <person name="Daric V."/>
            <person name="Darras S."/>
        </authorList>
    </citation>
    <scope>NUCLEOTIDE SEQUENCE [LARGE SCALE GENOMIC DNA]</scope>
</reference>
<feature type="compositionally biased region" description="Polar residues" evidence="1">
    <location>
        <begin position="42"/>
        <end position="58"/>
    </location>
</feature>
<protein>
    <submittedName>
        <fullName evidence="2">Uncharacterized protein</fullName>
    </submittedName>
</protein>
<proteinExistence type="predicted"/>
<organism evidence="2 3">
    <name type="scientific">Clavelina lepadiformis</name>
    <name type="common">Light-bulb sea squirt</name>
    <name type="synonym">Ascidia lepadiformis</name>
    <dbReference type="NCBI Taxonomy" id="159417"/>
    <lineage>
        <taxon>Eukaryota</taxon>
        <taxon>Metazoa</taxon>
        <taxon>Chordata</taxon>
        <taxon>Tunicata</taxon>
        <taxon>Ascidiacea</taxon>
        <taxon>Aplousobranchia</taxon>
        <taxon>Clavelinidae</taxon>
        <taxon>Clavelina</taxon>
    </lineage>
</organism>
<dbReference type="EMBL" id="CAWYQH010000130">
    <property type="protein sequence ID" value="CAK8692670.1"/>
    <property type="molecule type" value="Genomic_DNA"/>
</dbReference>
<dbReference type="Proteomes" id="UP001642483">
    <property type="component" value="Unassembled WGS sequence"/>
</dbReference>
<evidence type="ECO:0000313" key="3">
    <source>
        <dbReference type="Proteomes" id="UP001642483"/>
    </source>
</evidence>
<accession>A0ABP0GR06</accession>
<sequence length="220" mass="24420">MEELLNVKFTSKRREHPPLHSYAYIRQRRKERRSRKTALSPIVQSSEHQYNSQPDQLSKASITSQAISNALRYTMPLMTLPPGIDVTKPPPPLPLVLPQPSLVGAIRPPFVPVPRSAIFTQQLSVNAKIIECNTRQRVKLVVAADHSPVNFSFCKPSVPHGCSIPCGASNPLQPQPNPRFTNVPNSFNRSEISRAFAEHSIKAALGMPRRIQNVGAIAQI</sequence>
<evidence type="ECO:0000313" key="2">
    <source>
        <dbReference type="EMBL" id="CAK8692670.1"/>
    </source>
</evidence>
<feature type="compositionally biased region" description="Basic residues" evidence="1">
    <location>
        <begin position="27"/>
        <end position="36"/>
    </location>
</feature>
<keyword evidence="3" id="KW-1185">Reference proteome</keyword>
<name>A0ABP0GR06_CLALP</name>
<comment type="caution">
    <text evidence="2">The sequence shown here is derived from an EMBL/GenBank/DDBJ whole genome shotgun (WGS) entry which is preliminary data.</text>
</comment>
<evidence type="ECO:0000256" key="1">
    <source>
        <dbReference type="SAM" id="MobiDB-lite"/>
    </source>
</evidence>
<gene>
    <name evidence="2" type="ORF">CVLEPA_LOCUS25922</name>
</gene>
<feature type="region of interest" description="Disordered" evidence="1">
    <location>
        <begin position="27"/>
        <end position="58"/>
    </location>
</feature>